<feature type="transmembrane region" description="Helical" evidence="8">
    <location>
        <begin position="295"/>
        <end position="315"/>
    </location>
</feature>
<feature type="domain" description="Major facilitator superfamily (MFS) profile" evidence="9">
    <location>
        <begin position="16"/>
        <end position="447"/>
    </location>
</feature>
<feature type="transmembrane region" description="Helical" evidence="8">
    <location>
        <begin position="422"/>
        <end position="440"/>
    </location>
</feature>
<proteinExistence type="inferred from homology"/>
<reference evidence="10" key="1">
    <citation type="journal article" date="2020" name="Stud. Mycol.">
        <title>101 Dothideomycetes genomes: a test case for predicting lifestyles and emergence of pathogens.</title>
        <authorList>
            <person name="Haridas S."/>
            <person name="Albert R."/>
            <person name="Binder M."/>
            <person name="Bloem J."/>
            <person name="Labutti K."/>
            <person name="Salamov A."/>
            <person name="Andreopoulos B."/>
            <person name="Baker S."/>
            <person name="Barry K."/>
            <person name="Bills G."/>
            <person name="Bluhm B."/>
            <person name="Cannon C."/>
            <person name="Castanera R."/>
            <person name="Culley D."/>
            <person name="Daum C."/>
            <person name="Ezra D."/>
            <person name="Gonzalez J."/>
            <person name="Henrissat B."/>
            <person name="Kuo A."/>
            <person name="Liang C."/>
            <person name="Lipzen A."/>
            <person name="Lutzoni F."/>
            <person name="Magnuson J."/>
            <person name="Mondo S."/>
            <person name="Nolan M."/>
            <person name="Ohm R."/>
            <person name="Pangilinan J."/>
            <person name="Park H.-J."/>
            <person name="Ramirez L."/>
            <person name="Alfaro M."/>
            <person name="Sun H."/>
            <person name="Tritt A."/>
            <person name="Yoshinaga Y."/>
            <person name="Zwiers L.-H."/>
            <person name="Turgeon B."/>
            <person name="Goodwin S."/>
            <person name="Spatafora J."/>
            <person name="Crous P."/>
            <person name="Grigoriev I."/>
        </authorList>
    </citation>
    <scope>NUCLEOTIDE SEQUENCE</scope>
    <source>
        <strain evidence="10">CBS 123094</strain>
    </source>
</reference>
<dbReference type="Pfam" id="PF00083">
    <property type="entry name" value="Sugar_tr"/>
    <property type="match status" value="1"/>
</dbReference>
<dbReference type="AlphaFoldDB" id="A0A6A5VYI6"/>
<protein>
    <submittedName>
        <fullName evidence="10">General substrate transporter</fullName>
    </submittedName>
</protein>
<dbReference type="OrthoDB" id="5399138at2759"/>
<feature type="transmembrane region" description="Helical" evidence="8">
    <location>
        <begin position="394"/>
        <end position="416"/>
    </location>
</feature>
<dbReference type="PROSITE" id="PS00217">
    <property type="entry name" value="SUGAR_TRANSPORT_2"/>
    <property type="match status" value="1"/>
</dbReference>
<dbReference type="InterPro" id="IPR036259">
    <property type="entry name" value="MFS_trans_sf"/>
</dbReference>
<feature type="transmembrane region" description="Helical" evidence="8">
    <location>
        <begin position="12"/>
        <end position="37"/>
    </location>
</feature>
<accession>A0A6A5VYI6</accession>
<evidence type="ECO:0000256" key="2">
    <source>
        <dbReference type="ARBA" id="ARBA00010992"/>
    </source>
</evidence>
<feature type="transmembrane region" description="Helical" evidence="8">
    <location>
        <begin position="258"/>
        <end position="280"/>
    </location>
</feature>
<dbReference type="PANTHER" id="PTHR48022">
    <property type="entry name" value="PLASTIDIC GLUCOSE TRANSPORTER 4"/>
    <property type="match status" value="1"/>
</dbReference>
<evidence type="ECO:0000313" key="10">
    <source>
        <dbReference type="EMBL" id="KAF1993729.1"/>
    </source>
</evidence>
<keyword evidence="6 8" id="KW-0472">Membrane</keyword>
<sequence>MSLFRKIHKPPGYVISSILISLGGIINGFDTGSIGAITEMPSFLSTISHLTPLMRGFTVSLIMLTGAFPSFFAGQLANRFGRLAIVMAGSLTFMVGAILQGSAKNLESFLVGRALCGFGEGLWISNVTVYITEIAPSKRRGTLVSLPQFGAAAGVCLGYFTCYGSIRITSSLSWRVPFIIQAIQAAILTCLCLFLPPSPRWLIQHGKRSKALKAIERLGISQVEAEKDILNPIHQQTAAPSTVEGIIMIFRRQYRARTILALFILGMIQLCGIDGVLYYAPTLFAQAGIPTQKASFLASGVSAILMLAISIPAVFYSDRMGRRTSTICGGILLSACMIIIGALYAADRVHSYGIARWVVVVLIFVFALTYCFTWGIVGKIYASEIQPAQTRASANCLAQGLNFFANWLVAFATPVFLARSAFGAYFLFGFLSLGTVAVLASNMPETRGKSLEDIQSAFQQQRPVVGSWLSGLRKWFERMGISPLTVGLVGNDITTERSDIEIADFGHVVSRRDIVEG</sequence>
<evidence type="ECO:0000256" key="3">
    <source>
        <dbReference type="ARBA" id="ARBA00022448"/>
    </source>
</evidence>
<feature type="transmembrane region" description="Helical" evidence="8">
    <location>
        <begin position="357"/>
        <end position="382"/>
    </location>
</feature>
<evidence type="ECO:0000259" key="9">
    <source>
        <dbReference type="PROSITE" id="PS50850"/>
    </source>
</evidence>
<dbReference type="NCBIfam" id="TIGR00879">
    <property type="entry name" value="SP"/>
    <property type="match status" value="1"/>
</dbReference>
<comment type="similarity">
    <text evidence="2 7">Belongs to the major facilitator superfamily. Sugar transporter (TC 2.A.1.1) family.</text>
</comment>
<dbReference type="PANTHER" id="PTHR48022:SF2">
    <property type="entry name" value="PLASTIDIC GLUCOSE TRANSPORTER 4"/>
    <property type="match status" value="1"/>
</dbReference>
<dbReference type="GO" id="GO:0016020">
    <property type="term" value="C:membrane"/>
    <property type="evidence" value="ECO:0007669"/>
    <property type="project" value="UniProtKB-SubCell"/>
</dbReference>
<evidence type="ECO:0000256" key="1">
    <source>
        <dbReference type="ARBA" id="ARBA00004141"/>
    </source>
</evidence>
<dbReference type="PROSITE" id="PS50850">
    <property type="entry name" value="MFS"/>
    <property type="match status" value="1"/>
</dbReference>
<feature type="transmembrane region" description="Helical" evidence="8">
    <location>
        <begin position="83"/>
        <end position="103"/>
    </location>
</feature>
<dbReference type="PROSITE" id="PS00216">
    <property type="entry name" value="SUGAR_TRANSPORT_1"/>
    <property type="match status" value="1"/>
</dbReference>
<organism evidence="10 11">
    <name type="scientific">Amniculicola lignicola CBS 123094</name>
    <dbReference type="NCBI Taxonomy" id="1392246"/>
    <lineage>
        <taxon>Eukaryota</taxon>
        <taxon>Fungi</taxon>
        <taxon>Dikarya</taxon>
        <taxon>Ascomycota</taxon>
        <taxon>Pezizomycotina</taxon>
        <taxon>Dothideomycetes</taxon>
        <taxon>Pleosporomycetidae</taxon>
        <taxon>Pleosporales</taxon>
        <taxon>Amniculicolaceae</taxon>
        <taxon>Amniculicola</taxon>
    </lineage>
</organism>
<gene>
    <name evidence="10" type="ORF">P154DRAFT_588242</name>
</gene>
<dbReference type="EMBL" id="ML977688">
    <property type="protein sequence ID" value="KAF1993729.1"/>
    <property type="molecule type" value="Genomic_DNA"/>
</dbReference>
<name>A0A6A5VYI6_9PLEO</name>
<dbReference type="InterPro" id="IPR050360">
    <property type="entry name" value="MFS_Sugar_Transporters"/>
</dbReference>
<feature type="transmembrane region" description="Helical" evidence="8">
    <location>
        <begin position="178"/>
        <end position="203"/>
    </location>
</feature>
<dbReference type="GO" id="GO:0005351">
    <property type="term" value="F:carbohydrate:proton symporter activity"/>
    <property type="evidence" value="ECO:0007669"/>
    <property type="project" value="TreeGrafter"/>
</dbReference>
<dbReference type="InterPro" id="IPR020846">
    <property type="entry name" value="MFS_dom"/>
</dbReference>
<evidence type="ECO:0000256" key="5">
    <source>
        <dbReference type="ARBA" id="ARBA00022989"/>
    </source>
</evidence>
<keyword evidence="3 7" id="KW-0813">Transport</keyword>
<evidence type="ECO:0000313" key="11">
    <source>
        <dbReference type="Proteomes" id="UP000799779"/>
    </source>
</evidence>
<dbReference type="PRINTS" id="PR00171">
    <property type="entry name" value="SUGRTRNSPORT"/>
</dbReference>
<evidence type="ECO:0000256" key="6">
    <source>
        <dbReference type="ARBA" id="ARBA00023136"/>
    </source>
</evidence>
<feature type="transmembrane region" description="Helical" evidence="8">
    <location>
        <begin position="327"/>
        <end position="345"/>
    </location>
</feature>
<dbReference type="Proteomes" id="UP000799779">
    <property type="component" value="Unassembled WGS sequence"/>
</dbReference>
<evidence type="ECO:0000256" key="8">
    <source>
        <dbReference type="SAM" id="Phobius"/>
    </source>
</evidence>
<evidence type="ECO:0000256" key="7">
    <source>
        <dbReference type="RuleBase" id="RU003346"/>
    </source>
</evidence>
<evidence type="ECO:0000256" key="4">
    <source>
        <dbReference type="ARBA" id="ARBA00022692"/>
    </source>
</evidence>
<dbReference type="InterPro" id="IPR003663">
    <property type="entry name" value="Sugar/inositol_transpt"/>
</dbReference>
<dbReference type="InterPro" id="IPR005828">
    <property type="entry name" value="MFS_sugar_transport-like"/>
</dbReference>
<keyword evidence="4 8" id="KW-0812">Transmembrane</keyword>
<dbReference type="Gene3D" id="1.20.1250.20">
    <property type="entry name" value="MFS general substrate transporter like domains"/>
    <property type="match status" value="1"/>
</dbReference>
<dbReference type="InterPro" id="IPR005829">
    <property type="entry name" value="Sugar_transporter_CS"/>
</dbReference>
<feature type="transmembrane region" description="Helical" evidence="8">
    <location>
        <begin position="57"/>
        <end position="76"/>
    </location>
</feature>
<keyword evidence="5 8" id="KW-1133">Transmembrane helix</keyword>
<feature type="transmembrane region" description="Helical" evidence="8">
    <location>
        <begin position="109"/>
        <end position="131"/>
    </location>
</feature>
<dbReference type="FunFam" id="1.20.1250.20:FF:000134">
    <property type="entry name" value="MFS sugar transporter protein"/>
    <property type="match status" value="1"/>
</dbReference>
<comment type="subcellular location">
    <subcellularLocation>
        <location evidence="1">Membrane</location>
        <topology evidence="1">Multi-pass membrane protein</topology>
    </subcellularLocation>
</comment>
<keyword evidence="11" id="KW-1185">Reference proteome</keyword>
<feature type="transmembrane region" description="Helical" evidence="8">
    <location>
        <begin position="143"/>
        <end position="166"/>
    </location>
</feature>
<dbReference type="SUPFAM" id="SSF103473">
    <property type="entry name" value="MFS general substrate transporter"/>
    <property type="match status" value="1"/>
</dbReference>